<dbReference type="InterPro" id="IPR023214">
    <property type="entry name" value="HAD_sf"/>
</dbReference>
<dbReference type="GO" id="GO:0005829">
    <property type="term" value="C:cytosol"/>
    <property type="evidence" value="ECO:0007669"/>
    <property type="project" value="TreeGrafter"/>
</dbReference>
<proteinExistence type="predicted"/>
<evidence type="ECO:0000313" key="2">
    <source>
        <dbReference type="Proteomes" id="UP001187192"/>
    </source>
</evidence>
<comment type="caution">
    <text evidence="1">The sequence shown here is derived from an EMBL/GenBank/DDBJ whole genome shotgun (WGS) entry which is preliminary data.</text>
</comment>
<evidence type="ECO:0000313" key="1">
    <source>
        <dbReference type="EMBL" id="GMN50429.1"/>
    </source>
</evidence>
<dbReference type="Gene3D" id="1.20.910.10">
    <property type="entry name" value="Heme oxygenase-like"/>
    <property type="match status" value="1"/>
</dbReference>
<dbReference type="InterPro" id="IPR050967">
    <property type="entry name" value="Thiamine_Salvage_TenA"/>
</dbReference>
<dbReference type="CDD" id="cd19368">
    <property type="entry name" value="TenA_C_AtTH2-like"/>
    <property type="match status" value="1"/>
</dbReference>
<dbReference type="EMBL" id="BTGU01000033">
    <property type="protein sequence ID" value="GMN50429.1"/>
    <property type="molecule type" value="Genomic_DNA"/>
</dbReference>
<keyword evidence="2" id="KW-1185">Reference proteome</keyword>
<reference evidence="1" key="1">
    <citation type="submission" date="2023-07" db="EMBL/GenBank/DDBJ databases">
        <title>draft genome sequence of fig (Ficus carica).</title>
        <authorList>
            <person name="Takahashi T."/>
            <person name="Nishimura K."/>
        </authorList>
    </citation>
    <scope>NUCLEOTIDE SEQUENCE</scope>
</reference>
<name>A0AA88A6T8_FICCA</name>
<dbReference type="PANTHER" id="PTHR43198:SF9">
    <property type="entry name" value="AMINOPYRIMIDINE AMINOHYDROLASE, MITOCHONDRIAL ISOFORM X1-RELATED"/>
    <property type="match status" value="1"/>
</dbReference>
<dbReference type="Gene3D" id="3.40.50.1000">
    <property type="entry name" value="HAD superfamily/HAD-like"/>
    <property type="match status" value="1"/>
</dbReference>
<dbReference type="InterPro" id="IPR016084">
    <property type="entry name" value="Haem_Oase-like_multi-hlx"/>
</dbReference>
<organism evidence="1 2">
    <name type="scientific">Ficus carica</name>
    <name type="common">Common fig</name>
    <dbReference type="NCBI Taxonomy" id="3494"/>
    <lineage>
        <taxon>Eukaryota</taxon>
        <taxon>Viridiplantae</taxon>
        <taxon>Streptophyta</taxon>
        <taxon>Embryophyta</taxon>
        <taxon>Tracheophyta</taxon>
        <taxon>Spermatophyta</taxon>
        <taxon>Magnoliopsida</taxon>
        <taxon>eudicotyledons</taxon>
        <taxon>Gunneridae</taxon>
        <taxon>Pentapetalae</taxon>
        <taxon>rosids</taxon>
        <taxon>fabids</taxon>
        <taxon>Rosales</taxon>
        <taxon>Moraceae</taxon>
        <taxon>Ficeae</taxon>
        <taxon>Ficus</taxon>
    </lineage>
</organism>
<dbReference type="SUPFAM" id="SSF56784">
    <property type="entry name" value="HAD-like"/>
    <property type="match status" value="1"/>
</dbReference>
<dbReference type="InterPro" id="IPR036412">
    <property type="entry name" value="HAD-like_sf"/>
</dbReference>
<dbReference type="SUPFAM" id="SSF48613">
    <property type="entry name" value="Heme oxygenase-like"/>
    <property type="match status" value="1"/>
</dbReference>
<dbReference type="AlphaFoldDB" id="A0AA88A6T8"/>
<gene>
    <name evidence="1" type="ORF">TIFTF001_019578</name>
</gene>
<protein>
    <submittedName>
        <fullName evidence="1">Uncharacterized protein</fullName>
    </submittedName>
</protein>
<accession>A0AA88A6T8</accession>
<dbReference type="PANTHER" id="PTHR43198">
    <property type="entry name" value="BIFUNCTIONAL TH2 PROTEIN"/>
    <property type="match status" value="1"/>
</dbReference>
<sequence>MKKEGISGRCWNKFGQVSEFARYSPYSVCLAADDLYLQSFCDCIAQELHFLKSFVKAYESAENWANNDNERAAINHLRNSALHYVDTLHEFVRDLCLELPKDSVLRATTEKYRDFLLTTVCGKSEGEGVAAYVLAAIVPCMGLYAYMCCEIAYNVDRDRDDNTHIYRKWIDNYPSLEVCRVENRPAAKETEYVLDMLSTSFTGEEVEEAENFFHQALKLGVEFFAAQPIYQDTVVPLCQALDISKRELDVFCNFDLTCSAIDSSHLLEKLAIATASKAELHQRCIPGSYGVRPTFDYKGLCKALKQVGKFQRLENEKVVTSKLLKGLRLEDIKRAGENSLHDGCRRLFQRIVRNGSPNIHVHVISSCWCGDLIRSGFSSDLNVASVHANELVYEACKTEGEHFTVCIGGKVEDLLCLLEADIVIVNGTDSYCSNLHRLSRHFGVELVSLSYGVVKRQRELAQDCSLNWKPLSGIIYYVDSWTEIEAFILGFRRSQKRKENTSIGLWKNGFNGGRIRNSEAVLEQVQGGIAVRSVLALLCVLGRRYELAGKVAANDNKKKAIRHLRRKSVLQKIWTRRALLRECGFEIPKHSFDETAIKYKYFLVATASWEDEKKNVAVYVTGAIAPCLKLYACNQASIWQTEELLDKLSDSFSKHELKVIETLYYQAMKFQVEYFAKVPMYQRILVPLSKVQDFIIKCQIAIFCGFDSTCSVVDSPTMLAGVAILSCQLAQRSSAELMDTWDVLTTWYANEFERCLESIEAGEPEKTFSYGGLCKALEEVSEFEKKANARVVKLEILKGISLDRIKCAGESIILQNGCRTFFNKIVDDESLNIDIHIISCCWCGDLIKSAFSSDKKVANVYSNDLAYVESVTTGDIVRRVESALDKHQTFLEVLKGCKSEGEHLIVCIGGDVGDLICLLEADIGIVISPSPSLKRLGHRFGVKFVPLFPGLVKKQKELAEGCSHNWKPLSGIFYTVSCWAEIEAFILGL</sequence>
<dbReference type="Proteomes" id="UP001187192">
    <property type="component" value="Unassembled WGS sequence"/>
</dbReference>